<dbReference type="AlphaFoldDB" id="A0A5Q0GZI5"/>
<dbReference type="RefSeq" id="WP_153278240.1">
    <property type="nucleotide sequence ID" value="NZ_CP034550.1"/>
</dbReference>
<accession>A0A5Q0GZI5</accession>
<dbReference type="KEGG" id="ssyi:EKG83_20085"/>
<gene>
    <name evidence="1" type="ORF">EKG83_20085</name>
</gene>
<dbReference type="NCBIfam" id="TIGR02913">
    <property type="entry name" value="HAF_rpt"/>
    <property type="match status" value="1"/>
</dbReference>
<evidence type="ECO:0000313" key="1">
    <source>
        <dbReference type="EMBL" id="QFZ19431.1"/>
    </source>
</evidence>
<name>A0A5Q0GZI5_SACSY</name>
<organism evidence="1 2">
    <name type="scientific">Saccharothrix syringae</name>
    <name type="common">Nocardiopsis syringae</name>
    <dbReference type="NCBI Taxonomy" id="103733"/>
    <lineage>
        <taxon>Bacteria</taxon>
        <taxon>Bacillati</taxon>
        <taxon>Actinomycetota</taxon>
        <taxon>Actinomycetes</taxon>
        <taxon>Pseudonocardiales</taxon>
        <taxon>Pseudonocardiaceae</taxon>
        <taxon>Saccharothrix</taxon>
    </lineage>
</organism>
<dbReference type="OrthoDB" id="4310309at2"/>
<dbReference type="Proteomes" id="UP000325787">
    <property type="component" value="Chromosome"/>
</dbReference>
<dbReference type="EMBL" id="CP034550">
    <property type="protein sequence ID" value="QFZ19431.1"/>
    <property type="molecule type" value="Genomic_DNA"/>
</dbReference>
<evidence type="ECO:0000313" key="2">
    <source>
        <dbReference type="Proteomes" id="UP000325787"/>
    </source>
</evidence>
<protein>
    <recommendedName>
        <fullName evidence="3">HAF repeat-containing protein</fullName>
    </recommendedName>
</protein>
<evidence type="ECO:0008006" key="3">
    <source>
        <dbReference type="Google" id="ProtNLM"/>
    </source>
</evidence>
<sequence>MPGVFSKLRVPAGALVLAAALPLVVVPAARADVLIAELPGLPGYPTHRAAGVNDLGQVIGTAEGNGPIRAVHWTPGGAAADLGAGSPGAINQQGQVLISQSSTSGGYYVNRPRVWQAGQAVDVGPSGAGWVSAAAINGRGEVPMSYSSSPSGYHQTNAAVWRDGTHVALPVSGPHLFISAINDAGVVVGSKLPMFEGDRYAFRCAGTTCTRLAEVPGTDGYEVRGINEAGVVVGNRDDRVLRWEGDQVTVLSPGRVAYGSQVLNERGDAVGSAADANGVRRATLWPAGGKPVDLGVPGPSEAVAVNDLGDVVGWSGSSSPRAFLWRAGKVTWLGSLGGTRSRPVALNNRGVVVGESTDSANVVKAVKWTVPAAGPVR</sequence>
<dbReference type="InterPro" id="IPR014262">
    <property type="entry name" value="HAF_rpt"/>
</dbReference>
<reference evidence="2" key="1">
    <citation type="journal article" date="2021" name="Curr. Microbiol.">
        <title>Complete genome of nocamycin-producing strain Saccharothrix syringae NRRL B-16468 reveals the biosynthetic potential for secondary metabolites.</title>
        <authorList>
            <person name="Mo X."/>
            <person name="Yang S."/>
        </authorList>
    </citation>
    <scope>NUCLEOTIDE SEQUENCE [LARGE SCALE GENOMIC DNA]</scope>
    <source>
        <strain evidence="2">ATCC 51364 / DSM 43886 / JCM 6844 / KCTC 9398 / NBRC 14523 / NRRL B-16468 / INA 2240</strain>
    </source>
</reference>
<keyword evidence="2" id="KW-1185">Reference proteome</keyword>
<proteinExistence type="predicted"/>